<keyword evidence="2" id="KW-0540">Nuclease</keyword>
<dbReference type="Pfam" id="PF00445">
    <property type="entry name" value="Ribonuclease_T2"/>
    <property type="match status" value="1"/>
</dbReference>
<feature type="active site" evidence="7">
    <location>
        <position position="167"/>
    </location>
</feature>
<dbReference type="InterPro" id="IPR033697">
    <property type="entry name" value="Ribonuclease_T2_eukaryotic"/>
</dbReference>
<dbReference type="EMBL" id="GHES01012863">
    <property type="protein sequence ID" value="MPA43422.1"/>
    <property type="molecule type" value="Transcribed_RNA"/>
</dbReference>
<dbReference type="AlphaFoldDB" id="A0A5B6ZGH5"/>
<dbReference type="PROSITE" id="PS00530">
    <property type="entry name" value="RNASE_T2_1"/>
    <property type="match status" value="1"/>
</dbReference>
<evidence type="ECO:0000256" key="4">
    <source>
        <dbReference type="ARBA" id="ARBA00022801"/>
    </source>
</evidence>
<reference evidence="9" key="1">
    <citation type="submission" date="2019-08" db="EMBL/GenBank/DDBJ databases">
        <title>Reference gene set and small RNA set construction with multiple tissues from Davidia involucrata Baill.</title>
        <authorList>
            <person name="Yang H."/>
            <person name="Zhou C."/>
            <person name="Li G."/>
            <person name="Wang J."/>
            <person name="Gao P."/>
            <person name="Wang M."/>
            <person name="Wang R."/>
            <person name="Zhao Y."/>
        </authorList>
    </citation>
    <scope>NUCLEOTIDE SEQUENCE</scope>
    <source>
        <tissue evidence="9">Mixed with DoveR01_LX</tissue>
    </source>
</reference>
<dbReference type="InterPro" id="IPR036430">
    <property type="entry name" value="RNase_T2-like_sf"/>
</dbReference>
<dbReference type="EC" id="4.6.1.19" evidence="9"/>
<accession>A0A5B6ZGH5</accession>
<dbReference type="GO" id="GO:0003723">
    <property type="term" value="F:RNA binding"/>
    <property type="evidence" value="ECO:0007669"/>
    <property type="project" value="InterPro"/>
</dbReference>
<proteinExistence type="inferred from homology"/>
<evidence type="ECO:0000313" key="9">
    <source>
        <dbReference type="EMBL" id="MPA43422.1"/>
    </source>
</evidence>
<comment type="similarity">
    <text evidence="1 8">Belongs to the RNase T2 family.</text>
</comment>
<dbReference type="PANTHER" id="PTHR11240:SF72">
    <property type="entry name" value="RIBONUCLEASE 1"/>
    <property type="match status" value="1"/>
</dbReference>
<protein>
    <submittedName>
        <fullName evidence="9">Putative RNase NE</fullName>
        <ecNumber evidence="9">4.6.1.19</ecNumber>
    </submittedName>
</protein>
<sequence>MERSKMGREVGANARVDFYFTALHPNTKLKHQISITFTREREREREREMKSICSFLIKFLIVQCLSVLCIGQDFDFFYFVQQWPGSYCDTKQSCCYPTTGKPATDFGIHGLWPNYNNGSYPSNCDPDSPYDQSEISDLISRMQKSWPSLACPSSSGSSFWSHEWEKHGTCSESVLDQHGYFKSTLDLKNKLDLLQILESAGIEPDGGSYSLSSITKAIRGAIGYTPGIECNVDASGNSQLYQIYICVDISGSKIIQCPVLPNGKCASEIDFPSF</sequence>
<feature type="active site" evidence="7">
    <location>
        <position position="109"/>
    </location>
</feature>
<keyword evidence="6 9" id="KW-0456">Lyase</keyword>
<keyword evidence="3" id="KW-0255">Endonuclease</keyword>
<dbReference type="CDD" id="cd01061">
    <property type="entry name" value="RNase_T2_euk"/>
    <property type="match status" value="1"/>
</dbReference>
<evidence type="ECO:0000256" key="6">
    <source>
        <dbReference type="ARBA" id="ARBA00023239"/>
    </source>
</evidence>
<dbReference type="InterPro" id="IPR001568">
    <property type="entry name" value="RNase_T2-like"/>
</dbReference>
<evidence type="ECO:0000256" key="2">
    <source>
        <dbReference type="ARBA" id="ARBA00022722"/>
    </source>
</evidence>
<gene>
    <name evidence="9" type="ORF">Din_012863</name>
</gene>
<organism evidence="9">
    <name type="scientific">Davidia involucrata</name>
    <name type="common">Dove tree</name>
    <dbReference type="NCBI Taxonomy" id="16924"/>
    <lineage>
        <taxon>Eukaryota</taxon>
        <taxon>Viridiplantae</taxon>
        <taxon>Streptophyta</taxon>
        <taxon>Embryophyta</taxon>
        <taxon>Tracheophyta</taxon>
        <taxon>Spermatophyta</taxon>
        <taxon>Magnoliopsida</taxon>
        <taxon>eudicotyledons</taxon>
        <taxon>Gunneridae</taxon>
        <taxon>Pentapetalae</taxon>
        <taxon>asterids</taxon>
        <taxon>Cornales</taxon>
        <taxon>Nyssaceae</taxon>
        <taxon>Davidia</taxon>
    </lineage>
</organism>
<feature type="active site" evidence="7">
    <location>
        <position position="163"/>
    </location>
</feature>
<evidence type="ECO:0000256" key="8">
    <source>
        <dbReference type="RuleBase" id="RU004328"/>
    </source>
</evidence>
<dbReference type="GO" id="GO:0005576">
    <property type="term" value="C:extracellular region"/>
    <property type="evidence" value="ECO:0007669"/>
    <property type="project" value="TreeGrafter"/>
</dbReference>
<dbReference type="FunFam" id="3.90.730.10:FF:000003">
    <property type="entry name" value="Ribonuclease 3"/>
    <property type="match status" value="1"/>
</dbReference>
<dbReference type="InterPro" id="IPR018188">
    <property type="entry name" value="RNase_T2_His_AS_1"/>
</dbReference>
<evidence type="ECO:0000256" key="5">
    <source>
        <dbReference type="ARBA" id="ARBA00023157"/>
    </source>
</evidence>
<evidence type="ECO:0000256" key="7">
    <source>
        <dbReference type="PIRSR" id="PIRSR633697-1"/>
    </source>
</evidence>
<keyword evidence="4" id="KW-0378">Hydrolase</keyword>
<dbReference type="GO" id="GO:0016787">
    <property type="term" value="F:hydrolase activity"/>
    <property type="evidence" value="ECO:0007669"/>
    <property type="project" value="UniProtKB-KW"/>
</dbReference>
<evidence type="ECO:0000256" key="1">
    <source>
        <dbReference type="ARBA" id="ARBA00007469"/>
    </source>
</evidence>
<dbReference type="GO" id="GO:0033897">
    <property type="term" value="F:ribonuclease T2 activity"/>
    <property type="evidence" value="ECO:0007669"/>
    <property type="project" value="UniProtKB-EC"/>
</dbReference>
<dbReference type="SUPFAM" id="SSF55895">
    <property type="entry name" value="Ribonuclease Rh-like"/>
    <property type="match status" value="1"/>
</dbReference>
<keyword evidence="5" id="KW-1015">Disulfide bond</keyword>
<evidence type="ECO:0000256" key="3">
    <source>
        <dbReference type="ARBA" id="ARBA00022759"/>
    </source>
</evidence>
<dbReference type="PANTHER" id="PTHR11240">
    <property type="entry name" value="RIBONUCLEASE T2"/>
    <property type="match status" value="1"/>
</dbReference>
<name>A0A5B6ZGH5_DAVIN</name>
<dbReference type="Gene3D" id="3.90.730.10">
    <property type="entry name" value="Ribonuclease T2-like"/>
    <property type="match status" value="1"/>
</dbReference>
<dbReference type="PROSITE" id="PS00531">
    <property type="entry name" value="RNASE_T2_2"/>
    <property type="match status" value="1"/>
</dbReference>
<dbReference type="InterPro" id="IPR033130">
    <property type="entry name" value="RNase_T2_His_AS_2"/>
</dbReference>
<dbReference type="GO" id="GO:0006401">
    <property type="term" value="P:RNA catabolic process"/>
    <property type="evidence" value="ECO:0007669"/>
    <property type="project" value="TreeGrafter"/>
</dbReference>